<evidence type="ECO:0000313" key="2">
    <source>
        <dbReference type="Proteomes" id="UP000829517"/>
    </source>
</evidence>
<proteinExistence type="predicted"/>
<organism evidence="1 2">
    <name type="scientific">Joostella atrarenae</name>
    <dbReference type="NCBI Taxonomy" id="679257"/>
    <lineage>
        <taxon>Bacteria</taxon>
        <taxon>Pseudomonadati</taxon>
        <taxon>Bacteroidota</taxon>
        <taxon>Flavobacteriia</taxon>
        <taxon>Flavobacteriales</taxon>
        <taxon>Flavobacteriaceae</taxon>
        <taxon>Joostella</taxon>
    </lineage>
</organism>
<comment type="caution">
    <text evidence="1">The sequence shown here is derived from an EMBL/GenBank/DDBJ whole genome shotgun (WGS) entry which is preliminary data.</text>
</comment>
<keyword evidence="2" id="KW-1185">Reference proteome</keyword>
<feature type="non-terminal residue" evidence="1">
    <location>
        <position position="68"/>
    </location>
</feature>
<protein>
    <submittedName>
        <fullName evidence="1">Uncharacterized protein</fullName>
    </submittedName>
</protein>
<name>A0ABS9J7Y1_9FLAO</name>
<dbReference type="EMBL" id="JAETXX010000069">
    <property type="protein sequence ID" value="MCF8716537.1"/>
    <property type="molecule type" value="Genomic_DNA"/>
</dbReference>
<reference evidence="1 2" key="1">
    <citation type="submission" date="2021-01" db="EMBL/GenBank/DDBJ databases">
        <title>Genome sequencing of Joostella atrarenae M1-2 (= KCTC 23194).</title>
        <authorList>
            <person name="Zakaria M.R."/>
            <person name="Lam M.Q."/>
            <person name="Chong C.S."/>
        </authorList>
    </citation>
    <scope>NUCLEOTIDE SEQUENCE [LARGE SCALE GENOMIC DNA]</scope>
    <source>
        <strain evidence="1 2">M1-2</strain>
    </source>
</reference>
<gene>
    <name evidence="1" type="ORF">JM658_17070</name>
</gene>
<evidence type="ECO:0000313" key="1">
    <source>
        <dbReference type="EMBL" id="MCF8716537.1"/>
    </source>
</evidence>
<dbReference type="Proteomes" id="UP000829517">
    <property type="component" value="Unassembled WGS sequence"/>
</dbReference>
<accession>A0ABS9J7Y1</accession>
<sequence length="68" mass="6918">EAGTVNNVDLSSVIESGETLTTFTQDLSTGVVTYTDEASNPFTAVVTSTDADNLLAVGADGGSYLDEA</sequence>
<feature type="non-terminal residue" evidence="1">
    <location>
        <position position="1"/>
    </location>
</feature>